<evidence type="ECO:0000256" key="7">
    <source>
        <dbReference type="ARBA" id="ARBA00035140"/>
    </source>
</evidence>
<dbReference type="EMBL" id="AWGJ01000012">
    <property type="protein sequence ID" value="ODN73779.1"/>
    <property type="molecule type" value="Genomic_DNA"/>
</dbReference>
<evidence type="ECO:0000256" key="3">
    <source>
        <dbReference type="ARBA" id="ARBA00022946"/>
    </source>
</evidence>
<dbReference type="PANTHER" id="PTHR12810:SF0">
    <property type="entry name" value="SMALL RIBOSOMAL SUBUNIT PROTEIN MS29"/>
    <property type="match status" value="1"/>
</dbReference>
<organism evidence="9 10">
    <name type="scientific">Cryptococcus amylolentus CBS 6039</name>
    <dbReference type="NCBI Taxonomy" id="1295533"/>
    <lineage>
        <taxon>Eukaryota</taxon>
        <taxon>Fungi</taxon>
        <taxon>Dikarya</taxon>
        <taxon>Basidiomycota</taxon>
        <taxon>Agaricomycotina</taxon>
        <taxon>Tremellomycetes</taxon>
        <taxon>Tremellales</taxon>
        <taxon>Cryptococcaceae</taxon>
        <taxon>Cryptococcus</taxon>
    </lineage>
</organism>
<evidence type="ECO:0000256" key="6">
    <source>
        <dbReference type="ARBA" id="ARBA00023274"/>
    </source>
</evidence>
<dbReference type="OrthoDB" id="274828at2759"/>
<dbReference type="RefSeq" id="XP_018989641.1">
    <property type="nucleotide sequence ID" value="XM_019141998.1"/>
</dbReference>
<dbReference type="InterPro" id="IPR019368">
    <property type="entry name" value="Ribosomal_mS29"/>
</dbReference>
<keyword evidence="5" id="KW-0496">Mitochondrion</keyword>
<comment type="subcellular location">
    <subcellularLocation>
        <location evidence="1">Mitochondrion</location>
    </subcellularLocation>
</comment>
<dbReference type="GO" id="GO:0003735">
    <property type="term" value="F:structural constituent of ribosome"/>
    <property type="evidence" value="ECO:0007669"/>
    <property type="project" value="TreeGrafter"/>
</dbReference>
<evidence type="ECO:0000256" key="1">
    <source>
        <dbReference type="ARBA" id="ARBA00004173"/>
    </source>
</evidence>
<feature type="region of interest" description="Disordered" evidence="8">
    <location>
        <begin position="36"/>
        <end position="57"/>
    </location>
</feature>
<reference evidence="9 10" key="1">
    <citation type="submission" date="2016-06" db="EMBL/GenBank/DDBJ databases">
        <title>Evolution of pathogenesis and genome organization in the Tremellales.</title>
        <authorList>
            <person name="Cuomo C."/>
            <person name="Litvintseva A."/>
            <person name="Heitman J."/>
            <person name="Chen Y."/>
            <person name="Sun S."/>
            <person name="Springer D."/>
            <person name="Dromer F."/>
            <person name="Young S."/>
            <person name="Zeng Q."/>
            <person name="Chapman S."/>
            <person name="Gujja S."/>
            <person name="Saif S."/>
            <person name="Birren B."/>
        </authorList>
    </citation>
    <scope>NUCLEOTIDE SEQUENCE [LARGE SCALE GENOMIC DNA]</scope>
    <source>
        <strain evidence="9 10">CBS 6039</strain>
    </source>
</reference>
<comment type="caution">
    <text evidence="9">The sequence shown here is derived from an EMBL/GenBank/DDBJ whole genome shotgun (WGS) entry which is preliminary data.</text>
</comment>
<dbReference type="AlphaFoldDB" id="A0A1E3HBQ4"/>
<proteinExistence type="inferred from homology"/>
<keyword evidence="4" id="KW-0689">Ribosomal protein</keyword>
<evidence type="ECO:0000256" key="4">
    <source>
        <dbReference type="ARBA" id="ARBA00022980"/>
    </source>
</evidence>
<keyword evidence="10" id="KW-1185">Reference proteome</keyword>
<sequence>MSTRPIVRFAKTPLARGLTTSAPAFAPKKATAATAKAKQGFAKKKKADTPSSSGGKQTIALRYSMAGTPPDLSDLPRLQPGTFRKDTVGKATTLSKQSFDKLKVIGLPTKIDKELSSAGGPVSVVREATLDVVKRVESAKNGSSKDSRFILTGEKGSGKSMLLVQSVVYALETDWIVLYQPRASKWTNSTSHYIYDSSTKTYSQWESAQDILNVLVQTNKDKLDAIKLDKTVELAKGKEIKQGSSLTELAQLGAKDDRVAVAAFEAVIGVLEKQTQFPVLWAIDEAQSLFNTSKYRTADYTPLEPYHLSTPRLVLDFIAGRRAFARGSILTSLSLSDPTDLPSPSLSTALSLPTTQPITPYTPINPYHLAHAQGLTPIAVPQGMSAEEAKGLFEIYTKKGWAVGASDELFVEGFVATQGNPKELGKGWEKTFMALTI</sequence>
<name>A0A1E3HBQ4_9TREE</name>
<dbReference type="GeneID" id="30158616"/>
<keyword evidence="3" id="KW-0809">Transit peptide</keyword>
<dbReference type="InterPro" id="IPR017082">
    <property type="entry name" value="Ribosomal_mS29_fun"/>
</dbReference>
<dbReference type="STRING" id="1295533.A0A1E3HBQ4"/>
<dbReference type="GO" id="GO:0005763">
    <property type="term" value="C:mitochondrial small ribosomal subunit"/>
    <property type="evidence" value="ECO:0007669"/>
    <property type="project" value="InterPro"/>
</dbReference>
<evidence type="ECO:0000256" key="2">
    <source>
        <dbReference type="ARBA" id="ARBA00009863"/>
    </source>
</evidence>
<evidence type="ECO:0000313" key="10">
    <source>
        <dbReference type="Proteomes" id="UP000094065"/>
    </source>
</evidence>
<gene>
    <name evidence="9" type="ORF">L202_07307</name>
</gene>
<dbReference type="Proteomes" id="UP000094065">
    <property type="component" value="Unassembled WGS sequence"/>
</dbReference>
<protein>
    <recommendedName>
        <fullName evidence="7">Small ribosomal subunit protein mS29</fullName>
    </recommendedName>
</protein>
<evidence type="ECO:0000256" key="8">
    <source>
        <dbReference type="SAM" id="MobiDB-lite"/>
    </source>
</evidence>
<comment type="similarity">
    <text evidence="2">Belongs to the mitochondrion-specific ribosomal protein mS29 family.</text>
</comment>
<accession>A0A1E3HBQ4</accession>
<dbReference type="GO" id="GO:0032543">
    <property type="term" value="P:mitochondrial translation"/>
    <property type="evidence" value="ECO:0007669"/>
    <property type="project" value="InterPro"/>
</dbReference>
<evidence type="ECO:0000313" key="9">
    <source>
        <dbReference type="EMBL" id="ODN73779.1"/>
    </source>
</evidence>
<dbReference type="Pfam" id="PF10236">
    <property type="entry name" value="DAP3"/>
    <property type="match status" value="1"/>
</dbReference>
<keyword evidence="6" id="KW-0687">Ribonucleoprotein</keyword>
<dbReference type="PANTHER" id="PTHR12810">
    <property type="entry name" value="MITOCHONDRIAL 28S RIBOSOMAL PROTEIN S29"/>
    <property type="match status" value="1"/>
</dbReference>
<dbReference type="PIRSF" id="PIRSF036996">
    <property type="entry name" value="RSM23"/>
    <property type="match status" value="1"/>
</dbReference>
<evidence type="ECO:0000256" key="5">
    <source>
        <dbReference type="ARBA" id="ARBA00023128"/>
    </source>
</evidence>